<evidence type="ECO:0000313" key="3">
    <source>
        <dbReference type="EMBL" id="KAK0743411.1"/>
    </source>
</evidence>
<keyword evidence="4" id="KW-1185">Reference proteome</keyword>
<gene>
    <name evidence="3" type="ORF">B0T18DRAFT_439333</name>
</gene>
<dbReference type="AlphaFoldDB" id="A0AA40EQ51"/>
<reference evidence="3" key="1">
    <citation type="submission" date="2023-06" db="EMBL/GenBank/DDBJ databases">
        <title>Genome-scale phylogeny and comparative genomics of the fungal order Sordariales.</title>
        <authorList>
            <consortium name="Lawrence Berkeley National Laboratory"/>
            <person name="Hensen N."/>
            <person name="Bonometti L."/>
            <person name="Westerberg I."/>
            <person name="Brannstrom I.O."/>
            <person name="Guillou S."/>
            <person name="Cros-Aarteil S."/>
            <person name="Calhoun S."/>
            <person name="Haridas S."/>
            <person name="Kuo A."/>
            <person name="Mondo S."/>
            <person name="Pangilinan J."/>
            <person name="Riley R."/>
            <person name="LaButti K."/>
            <person name="Andreopoulos B."/>
            <person name="Lipzen A."/>
            <person name="Chen C."/>
            <person name="Yanf M."/>
            <person name="Daum C."/>
            <person name="Ng V."/>
            <person name="Clum A."/>
            <person name="Steindorff A."/>
            <person name="Ohm R."/>
            <person name="Martin F."/>
            <person name="Silar P."/>
            <person name="Natvig D."/>
            <person name="Lalanne C."/>
            <person name="Gautier V."/>
            <person name="Ament-velasquez S.L."/>
            <person name="Kruys A."/>
            <person name="Hutchinson M.I."/>
            <person name="Powell A.J."/>
            <person name="Barry K."/>
            <person name="Miller A.N."/>
            <person name="Grigoriev I.V."/>
            <person name="Debuchy R."/>
            <person name="Gladieux P."/>
            <person name="Thoren M.H."/>
            <person name="Johannesson H."/>
        </authorList>
    </citation>
    <scope>NUCLEOTIDE SEQUENCE</scope>
    <source>
        <strain evidence="3">SMH3187-1</strain>
    </source>
</reference>
<dbReference type="Pfam" id="PF14420">
    <property type="entry name" value="Clr5"/>
    <property type="match status" value="1"/>
</dbReference>
<organism evidence="3 4">
    <name type="scientific">Schizothecium vesticola</name>
    <dbReference type="NCBI Taxonomy" id="314040"/>
    <lineage>
        <taxon>Eukaryota</taxon>
        <taxon>Fungi</taxon>
        <taxon>Dikarya</taxon>
        <taxon>Ascomycota</taxon>
        <taxon>Pezizomycotina</taxon>
        <taxon>Sordariomycetes</taxon>
        <taxon>Sordariomycetidae</taxon>
        <taxon>Sordariales</taxon>
        <taxon>Schizotheciaceae</taxon>
        <taxon>Schizothecium</taxon>
    </lineage>
</organism>
<evidence type="ECO:0000259" key="2">
    <source>
        <dbReference type="Pfam" id="PF14420"/>
    </source>
</evidence>
<protein>
    <submittedName>
        <fullName evidence="3">Clr5 domain-containing protein</fullName>
    </submittedName>
</protein>
<feature type="compositionally biased region" description="Acidic residues" evidence="1">
    <location>
        <begin position="136"/>
        <end position="145"/>
    </location>
</feature>
<accession>A0AA40EQ51</accession>
<comment type="caution">
    <text evidence="3">The sequence shown here is derived from an EMBL/GenBank/DDBJ whole genome shotgun (WGS) entry which is preliminary data.</text>
</comment>
<dbReference type="PANTHER" id="PTHR38788:SF3">
    <property type="entry name" value="CLR5 DOMAIN-CONTAINING PROTEIN"/>
    <property type="match status" value="1"/>
</dbReference>
<evidence type="ECO:0000313" key="4">
    <source>
        <dbReference type="Proteomes" id="UP001172155"/>
    </source>
</evidence>
<feature type="region of interest" description="Disordered" evidence="1">
    <location>
        <begin position="131"/>
        <end position="157"/>
    </location>
</feature>
<feature type="domain" description="Clr5" evidence="2">
    <location>
        <begin position="30"/>
        <end position="79"/>
    </location>
</feature>
<dbReference type="EMBL" id="JAUKUD010000005">
    <property type="protein sequence ID" value="KAK0743411.1"/>
    <property type="molecule type" value="Genomic_DNA"/>
</dbReference>
<dbReference type="PANTHER" id="PTHR38788">
    <property type="entry name" value="CLR5 DOMAIN-CONTAINING PROTEIN"/>
    <property type="match status" value="1"/>
</dbReference>
<name>A0AA40EQ51_9PEZI</name>
<proteinExistence type="predicted"/>
<dbReference type="Proteomes" id="UP001172155">
    <property type="component" value="Unassembled WGS sequence"/>
</dbReference>
<sequence length="188" mass="22378">MTSSYKLPRPSPHASHIRIRYSKMFRPSKSQDWEPYREIIAALYEIMKLKDVMLEMQLSHGFKATEKQYKTQLKKWNLDTKYIKASEYLAMVKIKREREAANPSKQTQFVLRGRLVENKDITRFEKRASKKGTLQLDEDEDDEPVEDLRYETPPPEFQYPSVLYQATQYPAPGQYQEYQAYDGTHYTY</sequence>
<dbReference type="InterPro" id="IPR025676">
    <property type="entry name" value="Clr5_dom"/>
</dbReference>
<evidence type="ECO:0000256" key="1">
    <source>
        <dbReference type="SAM" id="MobiDB-lite"/>
    </source>
</evidence>